<evidence type="ECO:0000313" key="11">
    <source>
        <dbReference type="EMBL" id="KAK4126506.1"/>
    </source>
</evidence>
<evidence type="ECO:0000256" key="8">
    <source>
        <dbReference type="ARBA" id="ARBA00023295"/>
    </source>
</evidence>
<comment type="function">
    <text evidence="10">Chitosanase catalyzing the endo-type cleavage of chitosan, the deacylated form of chitin. Chitosanase may be crucial in the degradation of the deacetylated portion of chitin in the fungal cell wall.</text>
</comment>
<dbReference type="GO" id="GO:0016977">
    <property type="term" value="F:chitosanase activity"/>
    <property type="evidence" value="ECO:0007669"/>
    <property type="project" value="UniProtKB-EC"/>
</dbReference>
<keyword evidence="12" id="KW-1185">Reference proteome</keyword>
<evidence type="ECO:0000313" key="12">
    <source>
        <dbReference type="Proteomes" id="UP001302602"/>
    </source>
</evidence>
<comment type="similarity">
    <text evidence="3 10">Belongs to the glycosyl hydrolase 75 family.</text>
</comment>
<keyword evidence="6 10" id="KW-0378">Hydrolase</keyword>
<evidence type="ECO:0000256" key="1">
    <source>
        <dbReference type="ARBA" id="ARBA00000405"/>
    </source>
</evidence>
<dbReference type="InterPro" id="IPR009939">
    <property type="entry name" value="Chitosanase_fungal"/>
</dbReference>
<keyword evidence="7" id="KW-0119">Carbohydrate metabolism</keyword>
<evidence type="ECO:0000256" key="2">
    <source>
        <dbReference type="ARBA" id="ARBA00004613"/>
    </source>
</evidence>
<comment type="subcellular location">
    <subcellularLocation>
        <location evidence="2 10">Secreted</location>
    </subcellularLocation>
</comment>
<dbReference type="AlphaFoldDB" id="A0AAN6U618"/>
<dbReference type="PANTHER" id="PTHR42061:SF6">
    <property type="entry name" value="ENDO-CHITOSANASE"/>
    <property type="match status" value="1"/>
</dbReference>
<proteinExistence type="inferred from homology"/>
<dbReference type="PANTHER" id="PTHR42061">
    <property type="entry name" value="ENDO-CHITOSANASE"/>
    <property type="match status" value="1"/>
</dbReference>
<dbReference type="GO" id="GO:0000272">
    <property type="term" value="P:polysaccharide catabolic process"/>
    <property type="evidence" value="ECO:0007669"/>
    <property type="project" value="UniProtKB-KW"/>
</dbReference>
<protein>
    <recommendedName>
        <fullName evidence="10">Endo-chitosanase</fullName>
        <ecNumber evidence="10">3.2.1.132</ecNumber>
    </recommendedName>
</protein>
<evidence type="ECO:0000256" key="6">
    <source>
        <dbReference type="ARBA" id="ARBA00022801"/>
    </source>
</evidence>
<evidence type="ECO:0000256" key="4">
    <source>
        <dbReference type="ARBA" id="ARBA00022525"/>
    </source>
</evidence>
<name>A0AAN6U618_9PEZI</name>
<dbReference type="GO" id="GO:0005576">
    <property type="term" value="C:extracellular region"/>
    <property type="evidence" value="ECO:0007669"/>
    <property type="project" value="UniProtKB-SubCell"/>
</dbReference>
<keyword evidence="8 10" id="KW-0326">Glycosidase</keyword>
<feature type="non-terminal residue" evidence="11">
    <location>
        <position position="253"/>
    </location>
</feature>
<dbReference type="Proteomes" id="UP001302602">
    <property type="component" value="Unassembled WGS sequence"/>
</dbReference>
<keyword evidence="4" id="KW-0964">Secreted</keyword>
<reference evidence="11" key="2">
    <citation type="submission" date="2023-05" db="EMBL/GenBank/DDBJ databases">
        <authorList>
            <consortium name="Lawrence Berkeley National Laboratory"/>
            <person name="Steindorff A."/>
            <person name="Hensen N."/>
            <person name="Bonometti L."/>
            <person name="Westerberg I."/>
            <person name="Brannstrom I.O."/>
            <person name="Guillou S."/>
            <person name="Cros-Aarteil S."/>
            <person name="Calhoun S."/>
            <person name="Haridas S."/>
            <person name="Kuo A."/>
            <person name="Mondo S."/>
            <person name="Pangilinan J."/>
            <person name="Riley R."/>
            <person name="Labutti K."/>
            <person name="Andreopoulos B."/>
            <person name="Lipzen A."/>
            <person name="Chen C."/>
            <person name="Yanf M."/>
            <person name="Daum C."/>
            <person name="Ng V."/>
            <person name="Clum A."/>
            <person name="Ohm R."/>
            <person name="Martin F."/>
            <person name="Silar P."/>
            <person name="Natvig D."/>
            <person name="Lalanne C."/>
            <person name="Gautier V."/>
            <person name="Ament-Velasquez S.L."/>
            <person name="Kruys A."/>
            <person name="Hutchinson M.I."/>
            <person name="Powell A.J."/>
            <person name="Barry K."/>
            <person name="Miller A.N."/>
            <person name="Grigoriev I.V."/>
            <person name="Debuchy R."/>
            <person name="Gladieux P."/>
            <person name="Thoren M.H."/>
            <person name="Johannesson H."/>
        </authorList>
    </citation>
    <scope>NUCLEOTIDE SEQUENCE</scope>
    <source>
        <strain evidence="11">CBS 731.68</strain>
    </source>
</reference>
<evidence type="ECO:0000256" key="9">
    <source>
        <dbReference type="ARBA" id="ARBA00023326"/>
    </source>
</evidence>
<dbReference type="EMBL" id="MU853225">
    <property type="protein sequence ID" value="KAK4126506.1"/>
    <property type="molecule type" value="Genomic_DNA"/>
</dbReference>
<dbReference type="GeneID" id="87824637"/>
<dbReference type="EC" id="3.2.1.132" evidence="10"/>
<sequence length="253" mass="26456">ALLASASVTARDIPSSLQQFYDALKNKGACLNKLATGFYSKEDGSNTFAYCGDHLTDYNVIYIKGLGSSFADMDVDCDGEQNGPGDNDGRCANSVDTQAATSFENTIKAYQKGIQDLNAYVHPYVVFGNEGTKRGWKTFDPREYGVEPLSVMAVVCNGALIYGVWGDTNGDDGNKPLVGEASLALATACFGPSMTGNSGHDKPDVMYVAFPGADAVPGADGAGWGAASWQAFEASIEALGDKLIQRIGGGGGN</sequence>
<keyword evidence="9 10" id="KW-0624">Polysaccharide degradation</keyword>
<dbReference type="Pfam" id="PF07335">
    <property type="entry name" value="Glyco_hydro_75"/>
    <property type="match status" value="1"/>
</dbReference>
<keyword evidence="5" id="KW-0732">Signal</keyword>
<accession>A0AAN6U618</accession>
<dbReference type="RefSeq" id="XP_062650277.1">
    <property type="nucleotide sequence ID" value="XM_062787867.1"/>
</dbReference>
<evidence type="ECO:0000256" key="10">
    <source>
        <dbReference type="RuleBase" id="RU361208"/>
    </source>
</evidence>
<organism evidence="11 12">
    <name type="scientific">Parathielavia appendiculata</name>
    <dbReference type="NCBI Taxonomy" id="2587402"/>
    <lineage>
        <taxon>Eukaryota</taxon>
        <taxon>Fungi</taxon>
        <taxon>Dikarya</taxon>
        <taxon>Ascomycota</taxon>
        <taxon>Pezizomycotina</taxon>
        <taxon>Sordariomycetes</taxon>
        <taxon>Sordariomycetidae</taxon>
        <taxon>Sordariales</taxon>
        <taxon>Chaetomiaceae</taxon>
        <taxon>Parathielavia</taxon>
    </lineage>
</organism>
<reference evidence="11" key="1">
    <citation type="journal article" date="2023" name="Mol. Phylogenet. Evol.">
        <title>Genome-scale phylogeny and comparative genomics of the fungal order Sordariales.</title>
        <authorList>
            <person name="Hensen N."/>
            <person name="Bonometti L."/>
            <person name="Westerberg I."/>
            <person name="Brannstrom I.O."/>
            <person name="Guillou S."/>
            <person name="Cros-Aarteil S."/>
            <person name="Calhoun S."/>
            <person name="Haridas S."/>
            <person name="Kuo A."/>
            <person name="Mondo S."/>
            <person name="Pangilinan J."/>
            <person name="Riley R."/>
            <person name="LaButti K."/>
            <person name="Andreopoulos B."/>
            <person name="Lipzen A."/>
            <person name="Chen C."/>
            <person name="Yan M."/>
            <person name="Daum C."/>
            <person name="Ng V."/>
            <person name="Clum A."/>
            <person name="Steindorff A."/>
            <person name="Ohm R.A."/>
            <person name="Martin F."/>
            <person name="Silar P."/>
            <person name="Natvig D.O."/>
            <person name="Lalanne C."/>
            <person name="Gautier V."/>
            <person name="Ament-Velasquez S.L."/>
            <person name="Kruys A."/>
            <person name="Hutchinson M.I."/>
            <person name="Powell A.J."/>
            <person name="Barry K."/>
            <person name="Miller A.N."/>
            <person name="Grigoriev I.V."/>
            <person name="Debuchy R."/>
            <person name="Gladieux P."/>
            <person name="Hiltunen Thoren M."/>
            <person name="Johannesson H."/>
        </authorList>
    </citation>
    <scope>NUCLEOTIDE SEQUENCE</scope>
    <source>
        <strain evidence="11">CBS 731.68</strain>
    </source>
</reference>
<comment type="caution">
    <text evidence="11">The sequence shown here is derived from an EMBL/GenBank/DDBJ whole genome shotgun (WGS) entry which is preliminary data.</text>
</comment>
<evidence type="ECO:0000256" key="3">
    <source>
        <dbReference type="ARBA" id="ARBA00007799"/>
    </source>
</evidence>
<gene>
    <name evidence="11" type="ORF">N657DRAFT_547848</name>
</gene>
<evidence type="ECO:0000256" key="7">
    <source>
        <dbReference type="ARBA" id="ARBA00023277"/>
    </source>
</evidence>
<evidence type="ECO:0000256" key="5">
    <source>
        <dbReference type="ARBA" id="ARBA00022729"/>
    </source>
</evidence>
<comment type="catalytic activity">
    <reaction evidence="1 10">
        <text>Endohydrolysis of beta-(1-&gt;4)-linkages between D-glucosamine residues in a partly acetylated chitosan.</text>
        <dbReference type="EC" id="3.2.1.132"/>
    </reaction>
</comment>
<feature type="non-terminal residue" evidence="11">
    <location>
        <position position="1"/>
    </location>
</feature>